<feature type="compositionally biased region" description="Polar residues" evidence="4">
    <location>
        <begin position="1001"/>
        <end position="1017"/>
    </location>
</feature>
<dbReference type="GeneID" id="109523119"/>
<feature type="region of interest" description="Disordered" evidence="4">
    <location>
        <begin position="1287"/>
        <end position="1446"/>
    </location>
</feature>
<organism evidence="6 7">
    <name type="scientific">Hippocampus comes</name>
    <name type="common">Tiger tail seahorse</name>
    <dbReference type="NCBI Taxonomy" id="109280"/>
    <lineage>
        <taxon>Eukaryota</taxon>
        <taxon>Metazoa</taxon>
        <taxon>Chordata</taxon>
        <taxon>Craniata</taxon>
        <taxon>Vertebrata</taxon>
        <taxon>Euteleostomi</taxon>
        <taxon>Actinopterygii</taxon>
        <taxon>Neopterygii</taxon>
        <taxon>Teleostei</taxon>
        <taxon>Neoteleostei</taxon>
        <taxon>Acanthomorphata</taxon>
        <taxon>Syngnathiaria</taxon>
        <taxon>Syngnathiformes</taxon>
        <taxon>Syngnathoidei</taxon>
        <taxon>Syngnathidae</taxon>
        <taxon>Hippocampus</taxon>
    </lineage>
</organism>
<dbReference type="OMA" id="CDERMDD"/>
<feature type="compositionally biased region" description="Polar residues" evidence="4">
    <location>
        <begin position="1061"/>
        <end position="1094"/>
    </location>
</feature>
<sequence>MARRSQCSSAGDNPLHPNYLPPHYREEYRLAIDALIEEELEGYYEFLQKADVVDFLSAPEIQYIQSSAQLPQQTTCQEQTFQESGGDSSSDTYWPIHSDLDAPGLDLGWPQLHLFGGPTEVTTLVNPPEPDMPSIKEQARRLIKNAQQVIAIVMDMFTDVDIFADILNAAMRHVAVYILLDEQNVDHFMNMVSNCRVNLQSIQFLRVRTVSGITYHCRSGKSFKGQMMDRFLLTDCRAVLSGNYSFMWSFEKLHRCMAHLFLGQLVSTFDEEFRILFAQSQPFLTDAPSATEDIGLLQKRQYPSKITSLMYREPRKLVPMDMSHTEDWMKPSFDEQMEPDWRMLHLKRGGSFHGPADLYSRFPSQQSGTEQQSHSKFPMMENPALKRHIFAEGVHGRYNYPFTTQPTADFEARGRLFHRGQQKNVGPGPEVDYKGPEKFWSQNYRAADQYSESGLPQEMQPFDNFDPVLNYLSSTKNVDFEQVSEKSQPAADLPLSLSQPTGDDKQFFQEPNTDRKDPMVKRGLRNWRINSYLSAYDNPGDEGLPLMPPQAGDPFEDPANPLQLTVPVTEFSISKIPNVREFKIPAIPRVSQLPSYAKAFVQESEQSTKLPQESTTVPADNKTTPTPSESSSTTEGEKLEEGEQKEPNTAVRKDESFRRKYNAAMPRSSRLRSSLIFNSLEQHTAGQRDDESGKNETEQAKLPFGSPVLGRRRSAARESFGWTRYLKSFDSSVPEASKQEGSSKAEDKDPSKVESKNSSENLEVQELLKHPDTEQVKVSPAPSRLKRSDSDMAKTDQAPMSSANNLSSVDMSDPDKRLMFFKELAAKRKAAKAAEDEKRTAKTVMKSPTDLDGVNVEKQDTVPLEGGKGDMTSQMSISLSSSVTTKDLNKTKSTEPTVDVSDEANKQEGQVSHLTVMPQSSKSEPPRVSADLKKLQLGNSQTAASLSVSAEARECDSEDPELHKAALSECSSSQQPILTKETHANLPSLERTTDKSLSPVLKSTSHESTLFTPSMGDSASSSVATMVTSNIQTQDSSQVKTKVASLPLASQSSKVAKPDAKSSNSEHPPFISTHQTTSSPHDSNINSPSMQSLTCAKIQLGESAIASPPRATQSPEEKSSSAFEPSGVLQENYAAGPIVDESGLSPIVVPSSLRQDKGDIPSHRLSSSPLESNIFGFQSHSKFDLKESYLPPTLEDPSQEPLTQANCPSEPNPEESLAPDVTDLCSSVLHGSSDSNFLTNGNPTDINKITMHPTSIVTSVSAEPALPNVKLHSDQFEVYTTELAAPLASNSLGYQKDASKDSTSPMHCENKTEDRETASTVSKSPAQQSDWSERINEAAGQNKCSGVTAQEGVPSSQQSKQPKSSQSRYHSSTAGVLSSSNLRDDTKLLLEQISASSQSRNESTKEAPVTDDEKEDEADKNAKREKEREIGSLSSNVPKSSQDRDKLLEKLQSMRKERKVYSRFDMTP</sequence>
<feature type="compositionally biased region" description="Polar residues" evidence="4">
    <location>
        <begin position="798"/>
        <end position="810"/>
    </location>
</feature>
<dbReference type="OrthoDB" id="9832446at2759"/>
<dbReference type="STRING" id="109280.ENSHCOP00000002980"/>
<dbReference type="PANTHER" id="PTHR16181">
    <property type="entry name" value="PROTEIN FAM83A-RELATED"/>
    <property type="match status" value="1"/>
</dbReference>
<feature type="domain" description="Scaffolding anchor of CK1" evidence="5">
    <location>
        <begin position="13"/>
        <end position="282"/>
    </location>
</feature>
<feature type="region of interest" description="Disordered" evidence="4">
    <location>
        <begin position="1149"/>
        <end position="1171"/>
    </location>
</feature>
<dbReference type="InterPro" id="IPR050944">
    <property type="entry name" value="FAM83"/>
</dbReference>
<evidence type="ECO:0000313" key="7">
    <source>
        <dbReference type="Proteomes" id="UP000264820"/>
    </source>
</evidence>
<dbReference type="GeneTree" id="ENSGT00940000159342"/>
<feature type="region of interest" description="Disordered" evidence="4">
    <location>
        <begin position="604"/>
        <end position="713"/>
    </location>
</feature>
<dbReference type="GO" id="GO:0045095">
    <property type="term" value="C:keratin filament"/>
    <property type="evidence" value="ECO:0007669"/>
    <property type="project" value="TreeGrafter"/>
</dbReference>
<dbReference type="KEGG" id="hcq:109523119"/>
<dbReference type="SUPFAM" id="SSF56024">
    <property type="entry name" value="Phospholipase D/nuclease"/>
    <property type="match status" value="1"/>
</dbReference>
<accession>A0A3Q2XF33</accession>
<feature type="compositionally biased region" description="Polar residues" evidence="4">
    <location>
        <begin position="1318"/>
        <end position="1330"/>
    </location>
</feature>
<feature type="compositionally biased region" description="Polar residues" evidence="4">
    <location>
        <begin position="1030"/>
        <end position="1040"/>
    </location>
</feature>
<evidence type="ECO:0000256" key="4">
    <source>
        <dbReference type="SAM" id="MobiDB-lite"/>
    </source>
</evidence>
<evidence type="ECO:0000256" key="1">
    <source>
        <dbReference type="ARBA" id="ARBA00004496"/>
    </source>
</evidence>
<evidence type="ECO:0000259" key="5">
    <source>
        <dbReference type="Pfam" id="PF07894"/>
    </source>
</evidence>
<feature type="compositionally biased region" description="Polar residues" evidence="4">
    <location>
        <begin position="907"/>
        <end position="923"/>
    </location>
</feature>
<dbReference type="CTD" id="565437"/>
<feature type="compositionally biased region" description="Polar residues" evidence="4">
    <location>
        <begin position="604"/>
        <end position="618"/>
    </location>
</feature>
<dbReference type="Gene3D" id="3.30.870.10">
    <property type="entry name" value="Endonuclease Chain A"/>
    <property type="match status" value="1"/>
</dbReference>
<feature type="compositionally biased region" description="Polar residues" evidence="4">
    <location>
        <begin position="1368"/>
        <end position="1381"/>
    </location>
</feature>
<comment type="subcellular location">
    <subcellularLocation>
        <location evidence="1">Cytoplasm</location>
    </subcellularLocation>
</comment>
<dbReference type="GO" id="GO:0005737">
    <property type="term" value="C:cytoplasm"/>
    <property type="evidence" value="ECO:0007669"/>
    <property type="project" value="UniProtKB-SubCell"/>
</dbReference>
<feature type="region of interest" description="Disordered" evidence="4">
    <location>
        <begin position="731"/>
        <end position="813"/>
    </location>
</feature>
<feature type="region of interest" description="Disordered" evidence="4">
    <location>
        <begin position="1186"/>
        <end position="1222"/>
    </location>
</feature>
<feature type="compositionally biased region" description="Basic and acidic residues" evidence="4">
    <location>
        <begin position="951"/>
        <end position="966"/>
    </location>
</feature>
<dbReference type="GO" id="GO:0044380">
    <property type="term" value="P:protein localization to cytoskeleton"/>
    <property type="evidence" value="ECO:0007669"/>
    <property type="project" value="TreeGrafter"/>
</dbReference>
<dbReference type="Pfam" id="PF07894">
    <property type="entry name" value="SACK1"/>
    <property type="match status" value="1"/>
</dbReference>
<feature type="region of interest" description="Disordered" evidence="4">
    <location>
        <begin position="484"/>
        <end position="518"/>
    </location>
</feature>
<dbReference type="FunFam" id="3.30.870.10:FF:000004">
    <property type="entry name" value="protein FAM83H isoform X2"/>
    <property type="match status" value="1"/>
</dbReference>
<proteinExistence type="inferred from homology"/>
<feature type="compositionally biased region" description="Basic and acidic residues" evidence="4">
    <location>
        <begin position="502"/>
        <end position="518"/>
    </location>
</feature>
<keyword evidence="7" id="KW-1185">Reference proteome</keyword>
<evidence type="ECO:0000256" key="2">
    <source>
        <dbReference type="ARBA" id="ARBA00006937"/>
    </source>
</evidence>
<feature type="compositionally biased region" description="Low complexity" evidence="4">
    <location>
        <begin position="622"/>
        <end position="634"/>
    </location>
</feature>
<dbReference type="InterPro" id="IPR012461">
    <property type="entry name" value="SACK1"/>
</dbReference>
<dbReference type="RefSeq" id="XP_019737596.1">
    <property type="nucleotide sequence ID" value="XM_019882037.1"/>
</dbReference>
<feature type="compositionally biased region" description="Polar residues" evidence="4">
    <location>
        <begin position="671"/>
        <end position="685"/>
    </location>
</feature>
<dbReference type="GO" id="GO:0019901">
    <property type="term" value="F:protein kinase binding"/>
    <property type="evidence" value="ECO:0007669"/>
    <property type="project" value="TreeGrafter"/>
</dbReference>
<dbReference type="GO" id="GO:0030335">
    <property type="term" value="P:positive regulation of cell migration"/>
    <property type="evidence" value="ECO:0007669"/>
    <property type="project" value="TreeGrafter"/>
</dbReference>
<name>A0A3Q2XF33_HIPCM</name>
<feature type="compositionally biased region" description="Low complexity" evidence="4">
    <location>
        <begin position="1354"/>
        <end position="1367"/>
    </location>
</feature>
<reference evidence="6" key="2">
    <citation type="submission" date="2025-09" db="UniProtKB">
        <authorList>
            <consortium name="Ensembl"/>
        </authorList>
    </citation>
    <scope>IDENTIFICATION</scope>
</reference>
<protein>
    <submittedName>
        <fullName evidence="6">Protein FAM83H-like</fullName>
    </submittedName>
</protein>
<comment type="similarity">
    <text evidence="2">Belongs to the FAM83 family.</text>
</comment>
<feature type="compositionally biased region" description="Low complexity" evidence="4">
    <location>
        <begin position="1018"/>
        <end position="1029"/>
    </location>
</feature>
<dbReference type="GO" id="GO:0045104">
    <property type="term" value="P:intermediate filament cytoskeleton organization"/>
    <property type="evidence" value="ECO:0007669"/>
    <property type="project" value="TreeGrafter"/>
</dbReference>
<feature type="compositionally biased region" description="Basic and acidic residues" evidence="4">
    <location>
        <begin position="635"/>
        <end position="658"/>
    </location>
</feature>
<dbReference type="PANTHER" id="PTHR16181:SF16">
    <property type="entry name" value="FAMILY WITH SEQUENCE SIMILARITY 83 MEMBER HA"/>
    <property type="match status" value="1"/>
</dbReference>
<feature type="compositionally biased region" description="Polar residues" evidence="4">
    <location>
        <begin position="1200"/>
        <end position="1209"/>
    </location>
</feature>
<feature type="compositionally biased region" description="Basic and acidic residues" evidence="4">
    <location>
        <begin position="686"/>
        <end position="699"/>
    </location>
</feature>
<evidence type="ECO:0000256" key="3">
    <source>
        <dbReference type="ARBA" id="ARBA00022490"/>
    </source>
</evidence>
<feature type="compositionally biased region" description="Basic and acidic residues" evidence="4">
    <location>
        <begin position="737"/>
        <end position="757"/>
    </location>
</feature>
<feature type="compositionally biased region" description="Low complexity" evidence="4">
    <location>
        <begin position="873"/>
        <end position="882"/>
    </location>
</feature>
<evidence type="ECO:0000313" key="6">
    <source>
        <dbReference type="Ensembl" id="ENSHCOP00000002980.1"/>
    </source>
</evidence>
<feature type="compositionally biased region" description="Basic and acidic residues" evidence="4">
    <location>
        <begin position="1308"/>
        <end position="1317"/>
    </location>
</feature>
<dbReference type="GO" id="GO:1990254">
    <property type="term" value="F:keratin filament binding"/>
    <property type="evidence" value="ECO:0007669"/>
    <property type="project" value="TreeGrafter"/>
</dbReference>
<feature type="compositionally biased region" description="Basic and acidic residues" evidence="4">
    <location>
        <begin position="1417"/>
        <end position="1430"/>
    </location>
</feature>
<dbReference type="Ensembl" id="ENSHCOT00000009513.1">
    <property type="protein sequence ID" value="ENSHCOP00000002980.1"/>
    <property type="gene ID" value="ENSHCOG00000004219.1"/>
</dbReference>
<reference evidence="6" key="1">
    <citation type="submission" date="2025-08" db="UniProtKB">
        <authorList>
            <consortium name="Ensembl"/>
        </authorList>
    </citation>
    <scope>IDENTIFICATION</scope>
</reference>
<dbReference type="GO" id="GO:0007165">
    <property type="term" value="P:signal transduction"/>
    <property type="evidence" value="ECO:0007669"/>
    <property type="project" value="TreeGrafter"/>
</dbReference>
<feature type="compositionally biased region" description="Basic and acidic residues" evidence="4">
    <location>
        <begin position="766"/>
        <end position="775"/>
    </location>
</feature>
<feature type="region of interest" description="Disordered" evidence="4">
    <location>
        <begin position="832"/>
        <end position="1129"/>
    </location>
</feature>
<keyword evidence="3" id="KW-0963">Cytoplasm</keyword>
<dbReference type="Proteomes" id="UP000264820">
    <property type="component" value="Unplaced"/>
</dbReference>
<feature type="compositionally biased region" description="Polar residues" evidence="4">
    <location>
        <begin position="937"/>
        <end position="948"/>
    </location>
</feature>